<protein>
    <submittedName>
        <fullName evidence="1">Uncharacterized protein</fullName>
    </submittedName>
</protein>
<accession>A0ABW0J4A5</accession>
<keyword evidence="2" id="KW-1185">Reference proteome</keyword>
<gene>
    <name evidence="1" type="ORF">ACFPTO_03440</name>
</gene>
<reference evidence="2" key="1">
    <citation type="journal article" date="2019" name="Int. J. Syst. Evol. Microbiol.">
        <title>The Global Catalogue of Microorganisms (GCM) 10K type strain sequencing project: providing services to taxonomists for standard genome sequencing and annotation.</title>
        <authorList>
            <consortium name="The Broad Institute Genomics Platform"/>
            <consortium name="The Broad Institute Genome Sequencing Center for Infectious Disease"/>
            <person name="Wu L."/>
            <person name="Ma J."/>
        </authorList>
    </citation>
    <scope>NUCLEOTIDE SEQUENCE [LARGE SCALE GENOMIC DNA]</scope>
    <source>
        <strain evidence="2">CCUG 56042</strain>
    </source>
</reference>
<organism evidence="1 2">
    <name type="scientific">Paraburkholderia denitrificans</name>
    <dbReference type="NCBI Taxonomy" id="694025"/>
    <lineage>
        <taxon>Bacteria</taxon>
        <taxon>Pseudomonadati</taxon>
        <taxon>Pseudomonadota</taxon>
        <taxon>Betaproteobacteria</taxon>
        <taxon>Burkholderiales</taxon>
        <taxon>Burkholderiaceae</taxon>
        <taxon>Paraburkholderia</taxon>
    </lineage>
</organism>
<dbReference type="EMBL" id="JBHSMP010000007">
    <property type="protein sequence ID" value="MFC5427866.1"/>
    <property type="molecule type" value="Genomic_DNA"/>
</dbReference>
<sequence length="51" mass="5809">MQFHRDDAPVAPPAPNVPVAVSRGHEHWEYLSLPKSRRLDQVLSPVLHQQT</sequence>
<name>A0ABW0J4A5_9BURK</name>
<proteinExistence type="predicted"/>
<comment type="caution">
    <text evidence="1">The sequence shown here is derived from an EMBL/GenBank/DDBJ whole genome shotgun (WGS) entry which is preliminary data.</text>
</comment>
<dbReference type="Proteomes" id="UP001596103">
    <property type="component" value="Unassembled WGS sequence"/>
</dbReference>
<evidence type="ECO:0000313" key="2">
    <source>
        <dbReference type="Proteomes" id="UP001596103"/>
    </source>
</evidence>
<evidence type="ECO:0000313" key="1">
    <source>
        <dbReference type="EMBL" id="MFC5427866.1"/>
    </source>
</evidence>
<dbReference type="RefSeq" id="WP_377709477.1">
    <property type="nucleotide sequence ID" value="NZ_JBHSMP010000007.1"/>
</dbReference>